<dbReference type="SUPFAM" id="SSF52540">
    <property type="entry name" value="P-loop containing nucleoside triphosphate hydrolases"/>
    <property type="match status" value="1"/>
</dbReference>
<dbReference type="InterPro" id="IPR055530">
    <property type="entry name" value="DUF7104"/>
</dbReference>
<comment type="caution">
    <text evidence="3">The sequence shown here is derived from an EMBL/GenBank/DDBJ whole genome shotgun (WGS) entry which is preliminary data.</text>
</comment>
<dbReference type="Proteomes" id="UP000078397">
    <property type="component" value="Unassembled WGS sequence"/>
</dbReference>
<gene>
    <name evidence="3" type="ORF">VFPPC_18144</name>
</gene>
<dbReference type="EMBL" id="LSBJ02000007">
    <property type="protein sequence ID" value="OWT42731.1"/>
    <property type="molecule type" value="Genomic_DNA"/>
</dbReference>
<keyword evidence="4" id="KW-1185">Reference proteome</keyword>
<dbReference type="RefSeq" id="XP_018139208.1">
    <property type="nucleotide sequence ID" value="XM_018287890.1"/>
</dbReference>
<evidence type="ECO:0000313" key="3">
    <source>
        <dbReference type="EMBL" id="OWT42731.1"/>
    </source>
</evidence>
<dbReference type="Gene3D" id="3.40.50.300">
    <property type="entry name" value="P-loop containing nucleotide triphosphate hydrolases"/>
    <property type="match status" value="1"/>
</dbReference>
<dbReference type="InterPro" id="IPR035994">
    <property type="entry name" value="Nucleoside_phosphorylase_sf"/>
</dbReference>
<dbReference type="STRING" id="1380566.A0A219APV1"/>
<organism evidence="3 4">
    <name type="scientific">Pochonia chlamydosporia 170</name>
    <dbReference type="NCBI Taxonomy" id="1380566"/>
    <lineage>
        <taxon>Eukaryota</taxon>
        <taxon>Fungi</taxon>
        <taxon>Dikarya</taxon>
        <taxon>Ascomycota</taxon>
        <taxon>Pezizomycotina</taxon>
        <taxon>Sordariomycetes</taxon>
        <taxon>Hypocreomycetidae</taxon>
        <taxon>Hypocreales</taxon>
        <taxon>Clavicipitaceae</taxon>
        <taxon>Pochonia</taxon>
    </lineage>
</organism>
<dbReference type="Pfam" id="PF23397">
    <property type="entry name" value="DUF7104"/>
    <property type="match status" value="12"/>
</dbReference>
<dbReference type="KEGG" id="pchm:VFPPC_18144"/>
<dbReference type="SUPFAM" id="SSF53167">
    <property type="entry name" value="Purine and uridine phosphorylases"/>
    <property type="match status" value="1"/>
</dbReference>
<dbReference type="PANTHER" id="PTHR46082">
    <property type="entry name" value="ATP/GTP-BINDING PROTEIN-RELATED"/>
    <property type="match status" value="1"/>
</dbReference>
<sequence length="1392" mass="155004">MSDPKKYTVGWICAIRTELVAAQAFLDETHEQPKEQGPNDSNHYVLGRMAHHNVVIACLPGGEYGTASAAGVAINLLRSFPTIRIGLMVGIGGGAPTKKHDIRLGDVVISMPSNGRGGVFQYDFGKTIQGQAFVETGFLNQPPDLLRTAVEAVAAKYELDGHKLVESVNKSLDRKKRLRKKYSCPTSSDVLYKSDFTHCGDELEGCETCGSDPSVAVTRPERGEDEDNPAIHHGLIASANQLMKDALVRDKLATEKGVLCFEMEAAGLMNRFPCIVIRGICDYSDTHKNKEWQGFAAMMAAAYAKDLLHQMPASKVECEKSIHDMLSSIDGGINSLCLTTEMVKSGVDSANEQEIRNWFSTTPISTTYNKSIQDRTPGTGQWLLSSQSYKAWKGNVSGLLWLYGAAGSGKTMLCSTVVQDVSDHVQHDTGRKQAFWYFRFSDIATQNVSSMVRSFIRQLSPSPPLASTQKLWKEHSERGSEPTLNELTAILGDIINDSKEVFVIIDALDECQQTSQLQERTSLLRYINTCLNRHKDNLHILVTSRVDHDIKSALEHYKAIKIEEWIDGDVRMYIEKQIHSGCLAEYQDSVKNKIKESLLSTKERRFRWVDLQIRRLSDCNTEDQIATALRTVPETLEDIYKEALEKVPLKDGKVAREILMWLCFSLRPMTAGEIAAAVGLLQPENALRICSTMLVTLIHEHTEGILQLAHFTVKEYLVVLRACNNTLEHQFTEESAQDTLARTTVSCLLESKTLGQSTFASPNRLLDYSARFWYEHAIILEGRDEYASLRKAIDQLFSHEYSAEYELWLKTYNPDNPYANPYALTKEKNTPHPLYYASFLGFSHSVRKLLLEGGKVEEEGRPGNAFLAAVSNGHESVVKEFLERLPPPDEVEVCRVIKVLRRNAGNILSMYLERYTFEITELILMAAVESLQPEILSMLRRFGGGEVDVPEYMVQIAAVTAAESERKGMETLAMLLDRKGEEIKITEKVVMAAAGEKAGGSGVMAMLLDRRGEEIQITEEVVMAALQNRWSGQEILAVLLDRKGQEIETTKTLVTVAAMGSKRGKVILTMLLERRGEEIKITEEVLIAAAKNERSGKEILTMLLDRKGEEIKITGEVVMAAANNTESGSGIMTVLLDRKGDDVKITDDMVEEFVRKFDKFFMSALLGWKGGDIKITEKLLIAAAKNEQNGREVLAVLVDKKGEEIKITAEVIAAVSENLRNWQAIMVLLLCQKGENIQITDDAVAEIARRFDKFIILLLLGRKGGLIEITEELMISAAENELNGKEILALLLDRKRKDIKITEGIMLAAVRNQCSGNDIVTLLLERSEEDIQITDELVTAAAENKRHAGHIKALLLGRLQKLNERSILPKNDIAIHDEKDAAISGDSGDCSI</sequence>
<evidence type="ECO:0000259" key="2">
    <source>
        <dbReference type="Pfam" id="PF24883"/>
    </source>
</evidence>
<proteinExistence type="predicted"/>
<reference evidence="3 4" key="1">
    <citation type="journal article" date="2016" name="PLoS Pathog.">
        <title>Biosynthesis of antibiotic leucinostatins in bio-control fungus Purpureocillium lilacinum and their inhibition on phytophthora revealed by genome mining.</title>
        <authorList>
            <person name="Wang G."/>
            <person name="Liu Z."/>
            <person name="Lin R."/>
            <person name="Li E."/>
            <person name="Mao Z."/>
            <person name="Ling J."/>
            <person name="Yang Y."/>
            <person name="Yin W.B."/>
            <person name="Xie B."/>
        </authorList>
    </citation>
    <scope>NUCLEOTIDE SEQUENCE [LARGE SCALE GENOMIC DNA]</scope>
    <source>
        <strain evidence="3">170</strain>
    </source>
</reference>
<dbReference type="GeneID" id="28851884"/>
<dbReference type="Pfam" id="PF24883">
    <property type="entry name" value="NPHP3_N"/>
    <property type="match status" value="1"/>
</dbReference>
<dbReference type="Gene3D" id="1.20.5.340">
    <property type="match status" value="5"/>
</dbReference>
<dbReference type="InterPro" id="IPR056884">
    <property type="entry name" value="NPHP3-like_N"/>
</dbReference>
<evidence type="ECO:0000256" key="1">
    <source>
        <dbReference type="ARBA" id="ARBA00022737"/>
    </source>
</evidence>
<name>A0A219APV1_METCM</name>
<evidence type="ECO:0000313" key="4">
    <source>
        <dbReference type="Proteomes" id="UP000078397"/>
    </source>
</evidence>
<dbReference type="Gene3D" id="3.40.50.1580">
    <property type="entry name" value="Nucleoside phosphorylase domain"/>
    <property type="match status" value="1"/>
</dbReference>
<dbReference type="GO" id="GO:0003824">
    <property type="term" value="F:catalytic activity"/>
    <property type="evidence" value="ECO:0007669"/>
    <property type="project" value="InterPro"/>
</dbReference>
<dbReference type="GO" id="GO:0009116">
    <property type="term" value="P:nucleoside metabolic process"/>
    <property type="evidence" value="ECO:0007669"/>
    <property type="project" value="InterPro"/>
</dbReference>
<dbReference type="InterPro" id="IPR027417">
    <property type="entry name" value="P-loop_NTPase"/>
</dbReference>
<dbReference type="InterPro" id="IPR053137">
    <property type="entry name" value="NLR-like"/>
</dbReference>
<accession>A0A219APV1</accession>
<protein>
    <submittedName>
        <fullName evidence="3">NACHT domain-containing protein</fullName>
    </submittedName>
</protein>
<dbReference type="OrthoDB" id="194358at2759"/>
<keyword evidence="1" id="KW-0677">Repeat</keyword>
<dbReference type="PANTHER" id="PTHR46082:SF11">
    <property type="entry name" value="AAA+ ATPASE DOMAIN-CONTAINING PROTEIN-RELATED"/>
    <property type="match status" value="1"/>
</dbReference>
<feature type="domain" description="Nephrocystin 3-like N-terminal" evidence="2">
    <location>
        <begin position="378"/>
        <end position="545"/>
    </location>
</feature>